<evidence type="ECO:0000313" key="2">
    <source>
        <dbReference type="Proteomes" id="UP000249518"/>
    </source>
</evidence>
<sequence length="437" mass="51203">MNKPITIILILLFSIQIVFGQNDNSKNNWDKIVIHDVYVGWSYFDNKFQIKKEDLLLTSLEKPDSIIKKVDPKLINEIVGLLQNNGESYLSKESMSFFGKDSLWLDQNAAKLWKEYRKNWKKTKEIDSIAIGAIKDVRKANKIAISLQGSNSTDDYPFVFIQLINKNDTLSVSSNGQYPYMLPWHIKKHKVYNSRLSELIAELLPDKVPSNKERLSGKDFNYHFINEFYREFIKDKENYLEARNKYSRAFKLLEKEFEIKKAEIVDMSSIEWGGDFGRRCLEMSLKDSIVSKNVEFYTIFGTNKIMNSPKTILYEKDKLINRLKLNPIYNYTLNCDNCLGEIHWVNSKSLSKEAENSFKEDLADNGIDKNKYNGRYKDAIFYELTEKRDTETSFSRWIFLKDGTLILWQLKGNYLMTFPKGFVENKGYICKEIVLNK</sequence>
<dbReference type="AlphaFoldDB" id="A0A328WRP9"/>
<evidence type="ECO:0000313" key="1">
    <source>
        <dbReference type="EMBL" id="RAR49002.1"/>
    </source>
</evidence>
<dbReference type="RefSeq" id="WP_181456902.1">
    <property type="nucleotide sequence ID" value="NZ_QLSV01000004.1"/>
</dbReference>
<name>A0A328WRP9_9FLAO</name>
<reference evidence="1 2" key="1">
    <citation type="submission" date="2018-06" db="EMBL/GenBank/DDBJ databases">
        <title>Genomic Encyclopedia of Type Strains, Phase III (KMG-III): the genomes of soil and plant-associated and newly described type strains.</title>
        <authorList>
            <person name="Whitman W."/>
        </authorList>
    </citation>
    <scope>NUCLEOTIDE SEQUENCE [LARGE SCALE GENOMIC DNA]</scope>
    <source>
        <strain evidence="1 2">CGMCC 1.12504</strain>
    </source>
</reference>
<keyword evidence="2" id="KW-1185">Reference proteome</keyword>
<dbReference type="Proteomes" id="UP000249518">
    <property type="component" value="Unassembled WGS sequence"/>
</dbReference>
<proteinExistence type="predicted"/>
<comment type="caution">
    <text evidence="1">The sequence shown here is derived from an EMBL/GenBank/DDBJ whole genome shotgun (WGS) entry which is preliminary data.</text>
</comment>
<protein>
    <submittedName>
        <fullName evidence="1">Uncharacterized protein</fullName>
    </submittedName>
</protein>
<dbReference type="EMBL" id="QLSV01000004">
    <property type="protein sequence ID" value="RAR49002.1"/>
    <property type="molecule type" value="Genomic_DNA"/>
</dbReference>
<accession>A0A328WRP9</accession>
<organism evidence="1 2">
    <name type="scientific">Flavobacterium lacus</name>
    <dbReference type="NCBI Taxonomy" id="1353778"/>
    <lineage>
        <taxon>Bacteria</taxon>
        <taxon>Pseudomonadati</taxon>
        <taxon>Bacteroidota</taxon>
        <taxon>Flavobacteriia</taxon>
        <taxon>Flavobacteriales</taxon>
        <taxon>Flavobacteriaceae</taxon>
        <taxon>Flavobacterium</taxon>
    </lineage>
</organism>
<gene>
    <name evidence="1" type="ORF">B0I10_104141</name>
</gene>